<gene>
    <name evidence="8" type="ORF">D7V93_41455</name>
</gene>
<dbReference type="GO" id="GO:0005886">
    <property type="term" value="C:plasma membrane"/>
    <property type="evidence" value="ECO:0007669"/>
    <property type="project" value="UniProtKB-SubCell"/>
</dbReference>
<dbReference type="InterPro" id="IPR023845">
    <property type="entry name" value="DUF3817_TM"/>
</dbReference>
<keyword evidence="9" id="KW-1185">Reference proteome</keyword>
<dbReference type="PANTHER" id="PTHR40077">
    <property type="entry name" value="MEMBRANE PROTEIN-RELATED"/>
    <property type="match status" value="1"/>
</dbReference>
<evidence type="ECO:0000259" key="7">
    <source>
        <dbReference type="Pfam" id="PF12823"/>
    </source>
</evidence>
<keyword evidence="4 6" id="KW-1133">Transmembrane helix</keyword>
<evidence type="ECO:0000256" key="5">
    <source>
        <dbReference type="ARBA" id="ARBA00023136"/>
    </source>
</evidence>
<evidence type="ECO:0000256" key="3">
    <source>
        <dbReference type="ARBA" id="ARBA00022692"/>
    </source>
</evidence>
<keyword evidence="5 6" id="KW-0472">Membrane</keyword>
<feature type="domain" description="DUF3817" evidence="7">
    <location>
        <begin position="6"/>
        <end position="92"/>
    </location>
</feature>
<dbReference type="PANTHER" id="PTHR40077:SF1">
    <property type="entry name" value="MEMBRANE PROTEIN"/>
    <property type="match status" value="1"/>
</dbReference>
<comment type="subcellular location">
    <subcellularLocation>
        <location evidence="1">Cell membrane</location>
        <topology evidence="1">Multi-pass membrane protein</topology>
    </subcellularLocation>
</comment>
<evidence type="ECO:0000256" key="6">
    <source>
        <dbReference type="SAM" id="Phobius"/>
    </source>
</evidence>
<dbReference type="AlphaFoldDB" id="A0A3A8N1J4"/>
<dbReference type="RefSeq" id="WP_120648483.1">
    <property type="nucleotide sequence ID" value="NZ_RAWB01000870.1"/>
</dbReference>
<keyword evidence="2" id="KW-1003">Cell membrane</keyword>
<comment type="caution">
    <text evidence="8">The sequence shown here is derived from an EMBL/GenBank/DDBJ whole genome shotgun (WGS) entry which is preliminary data.</text>
</comment>
<dbReference type="NCBIfam" id="TIGR03954">
    <property type="entry name" value="integ_memb_HG"/>
    <property type="match status" value="1"/>
</dbReference>
<feature type="transmembrane region" description="Helical" evidence="6">
    <location>
        <begin position="42"/>
        <end position="63"/>
    </location>
</feature>
<evidence type="ECO:0000256" key="4">
    <source>
        <dbReference type="ARBA" id="ARBA00022989"/>
    </source>
</evidence>
<evidence type="ECO:0000313" key="9">
    <source>
        <dbReference type="Proteomes" id="UP000272888"/>
    </source>
</evidence>
<proteinExistence type="predicted"/>
<sequence>MLKTALGRFRAVAFWEGLSFLVLLLIAMPLKYVMHLPQGVRVVGMAHGLLFMAYLYTLMMAAIEYRWGVKRIAVAFAASLVPGGTFWLDAQLRGEARALETAQPPAGG</sequence>
<protein>
    <submittedName>
        <fullName evidence="8">DUF3817 domain-containing protein</fullName>
    </submittedName>
</protein>
<evidence type="ECO:0000256" key="2">
    <source>
        <dbReference type="ARBA" id="ARBA00022475"/>
    </source>
</evidence>
<dbReference type="Proteomes" id="UP000272888">
    <property type="component" value="Unassembled WGS sequence"/>
</dbReference>
<name>A0A3A8N1J4_9BACT</name>
<organism evidence="8 9">
    <name type="scientific">Corallococcus llansteffanensis</name>
    <dbReference type="NCBI Taxonomy" id="2316731"/>
    <lineage>
        <taxon>Bacteria</taxon>
        <taxon>Pseudomonadati</taxon>
        <taxon>Myxococcota</taxon>
        <taxon>Myxococcia</taxon>
        <taxon>Myxococcales</taxon>
        <taxon>Cystobacterineae</taxon>
        <taxon>Myxococcaceae</taxon>
        <taxon>Corallococcus</taxon>
    </lineage>
</organism>
<feature type="transmembrane region" description="Helical" evidence="6">
    <location>
        <begin position="12"/>
        <end position="30"/>
    </location>
</feature>
<dbReference type="EMBL" id="RAWB01000870">
    <property type="protein sequence ID" value="RKH38086.1"/>
    <property type="molecule type" value="Genomic_DNA"/>
</dbReference>
<evidence type="ECO:0000313" key="8">
    <source>
        <dbReference type="EMBL" id="RKH38086.1"/>
    </source>
</evidence>
<keyword evidence="3 6" id="KW-0812">Transmembrane</keyword>
<accession>A0A3A8N1J4</accession>
<reference evidence="9" key="1">
    <citation type="submission" date="2018-09" db="EMBL/GenBank/DDBJ databases">
        <authorList>
            <person name="Livingstone P.G."/>
            <person name="Whitworth D.E."/>
        </authorList>
    </citation>
    <scope>NUCLEOTIDE SEQUENCE [LARGE SCALE GENOMIC DNA]</scope>
    <source>
        <strain evidence="9">CA051B</strain>
    </source>
</reference>
<evidence type="ECO:0000256" key="1">
    <source>
        <dbReference type="ARBA" id="ARBA00004651"/>
    </source>
</evidence>
<dbReference type="Pfam" id="PF12823">
    <property type="entry name" value="DUF3817"/>
    <property type="match status" value="1"/>
</dbReference>